<proteinExistence type="predicted"/>
<dbReference type="AlphaFoldDB" id="A0A0E9UTX5"/>
<evidence type="ECO:0000313" key="1">
    <source>
        <dbReference type="EMBL" id="JAH68675.1"/>
    </source>
</evidence>
<dbReference type="EMBL" id="GBXM01039902">
    <property type="protein sequence ID" value="JAH68675.1"/>
    <property type="molecule type" value="Transcribed_RNA"/>
</dbReference>
<name>A0A0E9UTX5_ANGAN</name>
<organism evidence="1">
    <name type="scientific">Anguilla anguilla</name>
    <name type="common">European freshwater eel</name>
    <name type="synonym">Muraena anguilla</name>
    <dbReference type="NCBI Taxonomy" id="7936"/>
    <lineage>
        <taxon>Eukaryota</taxon>
        <taxon>Metazoa</taxon>
        <taxon>Chordata</taxon>
        <taxon>Craniata</taxon>
        <taxon>Vertebrata</taxon>
        <taxon>Euteleostomi</taxon>
        <taxon>Actinopterygii</taxon>
        <taxon>Neopterygii</taxon>
        <taxon>Teleostei</taxon>
        <taxon>Anguilliformes</taxon>
        <taxon>Anguillidae</taxon>
        <taxon>Anguilla</taxon>
    </lineage>
</organism>
<accession>A0A0E9UTX5</accession>
<reference evidence="1" key="2">
    <citation type="journal article" date="2015" name="Fish Shellfish Immunol.">
        <title>Early steps in the European eel (Anguilla anguilla)-Vibrio vulnificus interaction in the gills: Role of the RtxA13 toxin.</title>
        <authorList>
            <person name="Callol A."/>
            <person name="Pajuelo D."/>
            <person name="Ebbesson L."/>
            <person name="Teles M."/>
            <person name="MacKenzie S."/>
            <person name="Amaro C."/>
        </authorList>
    </citation>
    <scope>NUCLEOTIDE SEQUENCE</scope>
</reference>
<reference evidence="1" key="1">
    <citation type="submission" date="2014-11" db="EMBL/GenBank/DDBJ databases">
        <authorList>
            <person name="Amaro Gonzalez C."/>
        </authorList>
    </citation>
    <scope>NUCLEOTIDE SEQUENCE</scope>
</reference>
<protein>
    <submittedName>
        <fullName evidence="1">Uncharacterized protein</fullName>
    </submittedName>
</protein>
<sequence length="45" mass="5114">MSVGYFMVEHAHSHSGSPSVRVLDFVFELADDLTKCYSSLKFFEV</sequence>